<dbReference type="STRING" id="272621.LBA0248"/>
<keyword evidence="3" id="KW-1185">Reference proteome</keyword>
<dbReference type="KEGG" id="lac:LBA0248"/>
<dbReference type="InterPro" id="IPR046947">
    <property type="entry name" value="LytR-like"/>
</dbReference>
<dbReference type="InterPro" id="IPR007492">
    <property type="entry name" value="LytTR_DNA-bd_dom"/>
</dbReference>
<name>Q5FMD3_LACAC</name>
<dbReference type="PANTHER" id="PTHR37299">
    <property type="entry name" value="TRANSCRIPTIONAL REGULATOR-RELATED"/>
    <property type="match status" value="1"/>
</dbReference>
<dbReference type="Pfam" id="PF04397">
    <property type="entry name" value="LytTR"/>
    <property type="match status" value="1"/>
</dbReference>
<dbReference type="PANTHER" id="PTHR37299:SF1">
    <property type="entry name" value="STAGE 0 SPORULATION PROTEIN A HOMOLOG"/>
    <property type="match status" value="1"/>
</dbReference>
<accession>Q5FMD3</accession>
<dbReference type="OrthoDB" id="2136316at2"/>
<dbReference type="Proteomes" id="UP000006381">
    <property type="component" value="Chromosome"/>
</dbReference>
<dbReference type="PROSITE" id="PS50930">
    <property type="entry name" value="HTH_LYTTR"/>
    <property type="match status" value="1"/>
</dbReference>
<dbReference type="AlphaFoldDB" id="Q5FMD3"/>
<evidence type="ECO:0000259" key="1">
    <source>
        <dbReference type="PROSITE" id="PS50930"/>
    </source>
</evidence>
<feature type="domain" description="HTH LytTR-type" evidence="1">
    <location>
        <begin position="47"/>
        <end position="150"/>
    </location>
</feature>
<proteinExistence type="predicted"/>
<dbReference type="eggNOG" id="COG3279">
    <property type="taxonomic scope" value="Bacteria"/>
</dbReference>
<protein>
    <recommendedName>
        <fullName evidence="1">HTH LytTR-type domain-containing protein</fullName>
    </recommendedName>
</protein>
<gene>
    <name evidence="2" type="ordered locus">LBA0248</name>
</gene>
<evidence type="ECO:0000313" key="3">
    <source>
        <dbReference type="Proteomes" id="UP000006381"/>
    </source>
</evidence>
<dbReference type="Gene3D" id="2.40.50.1020">
    <property type="entry name" value="LytTr DNA-binding domain"/>
    <property type="match status" value="1"/>
</dbReference>
<dbReference type="PATRIC" id="fig|272621.13.peg.236"/>
<dbReference type="GO" id="GO:0000156">
    <property type="term" value="F:phosphorelay response regulator activity"/>
    <property type="evidence" value="ECO:0007669"/>
    <property type="project" value="InterPro"/>
</dbReference>
<dbReference type="GO" id="GO:0003677">
    <property type="term" value="F:DNA binding"/>
    <property type="evidence" value="ECO:0007669"/>
    <property type="project" value="InterPro"/>
</dbReference>
<sequence>MKVKFQEDSSLKSGELQIEVKALQEDSTVKKLISYLNKFGKRDRNLLPIKTSDRIVTIKREELIKIEVQSTTLTYYTTNEVIKTTGRLYQVLDDLNKDFVQVSRHSVINLNYLESLESGFAGNMIAILANKLKTDVSRRYLPDLEKELGL</sequence>
<dbReference type="BioCyc" id="LACI272621:G1G49-239-MONOMER"/>
<dbReference type="RefSeq" id="WP_003548931.1">
    <property type="nucleotide sequence ID" value="NC_006814.3"/>
</dbReference>
<organism evidence="3">
    <name type="scientific">Lactobacillus acidophilus (strain ATCC 700396 / NCK56 / N2 / NCFM)</name>
    <dbReference type="NCBI Taxonomy" id="272621"/>
    <lineage>
        <taxon>Bacteria</taxon>
        <taxon>Bacillati</taxon>
        <taxon>Bacillota</taxon>
        <taxon>Bacilli</taxon>
        <taxon>Lactobacillales</taxon>
        <taxon>Lactobacillaceae</taxon>
        <taxon>Lactobacillus</taxon>
    </lineage>
</organism>
<dbReference type="SMART" id="SM00850">
    <property type="entry name" value="LytTR"/>
    <property type="match status" value="1"/>
</dbReference>
<evidence type="ECO:0000313" key="2">
    <source>
        <dbReference type="EMBL" id="AAV42141.1"/>
    </source>
</evidence>
<dbReference type="EMBL" id="CP000033">
    <property type="protein sequence ID" value="AAV42141.1"/>
    <property type="molecule type" value="Genomic_DNA"/>
</dbReference>
<reference evidence="2 3" key="1">
    <citation type="journal article" date="2005" name="Proc. Natl. Acad. Sci. U.S.A.">
        <title>Complete genome sequence of the probiotic lactic acid bacterium Lactobacillus acidophilus NCFM.</title>
        <authorList>
            <person name="Altermann E."/>
            <person name="Russell W.M."/>
            <person name="Azcarate-Peril M.A."/>
            <person name="Barrangou R."/>
            <person name="Buck B.L."/>
            <person name="McAuliffe O."/>
            <person name="Souther N."/>
            <person name="Dobson A."/>
            <person name="Duong T."/>
            <person name="Callanan M."/>
            <person name="Lick S."/>
            <person name="Hamrick A."/>
            <person name="Cano R."/>
            <person name="Klaenhammer T.R."/>
        </authorList>
    </citation>
    <scope>NUCLEOTIDE SEQUENCE [LARGE SCALE GENOMIC DNA]</scope>
    <source>
        <strain evidence="3">ATCC 700396 / NCK56 / N2 / NCFM</strain>
    </source>
</reference>
<dbReference type="HOGENOM" id="CLU_106729_2_1_9"/>